<keyword evidence="2" id="KW-0963">Cytoplasm</keyword>
<name>A0A5N5TJK4_9CRUS</name>
<gene>
    <name evidence="6" type="ORF">Anas_06193</name>
</gene>
<dbReference type="EMBL" id="SEYY01000864">
    <property type="protein sequence ID" value="KAB7506337.1"/>
    <property type="molecule type" value="Genomic_DNA"/>
</dbReference>
<evidence type="ECO:0000256" key="2">
    <source>
        <dbReference type="ARBA" id="ARBA00022490"/>
    </source>
</evidence>
<dbReference type="OrthoDB" id="10486092at2759"/>
<evidence type="ECO:0000313" key="7">
    <source>
        <dbReference type="Proteomes" id="UP000326759"/>
    </source>
</evidence>
<protein>
    <submittedName>
        <fullName evidence="6">Uncharacterized protein</fullName>
    </submittedName>
</protein>
<dbReference type="GO" id="GO:0036038">
    <property type="term" value="C:MKS complex"/>
    <property type="evidence" value="ECO:0007669"/>
    <property type="project" value="TreeGrafter"/>
</dbReference>
<proteinExistence type="predicted"/>
<evidence type="ECO:0000256" key="3">
    <source>
        <dbReference type="ARBA" id="ARBA00022794"/>
    </source>
</evidence>
<dbReference type="Pfam" id="PF07162">
    <property type="entry name" value="B9-C2"/>
    <property type="match status" value="1"/>
</dbReference>
<dbReference type="PROSITE" id="PS51381">
    <property type="entry name" value="C2_B9"/>
    <property type="match status" value="1"/>
</dbReference>
<dbReference type="InterPro" id="IPR010796">
    <property type="entry name" value="C2_B9-type_dom"/>
</dbReference>
<dbReference type="Proteomes" id="UP000326759">
    <property type="component" value="Unassembled WGS sequence"/>
</dbReference>
<sequence length="242" mass="27531">MNSDVGENVTYRHIGGSCKLGKEGLQVIVTLIIIPTKYYKHGIISVYHSSPFSMYKNYILCNCFLAHKVRIYGVDISNAIYEYKIQLFSETKKDIGLEDAKPSLVSSKSASEFDIVTSFDVRLEYNGEITRATNFTESSSPLYIYYQLHLPEGWETEEGNVGDGVSESCVPFYNDNRTPVCHFSFPLNFSLRKTSKATEWPCLLFFAFTNEWLRHDKDVGFGAIGLPYPVLFPLIFNVLFIC</sequence>
<accession>A0A5N5TJK4</accession>
<evidence type="ECO:0000313" key="6">
    <source>
        <dbReference type="EMBL" id="KAB7506337.1"/>
    </source>
</evidence>
<keyword evidence="7" id="KW-1185">Reference proteome</keyword>
<keyword evidence="3" id="KW-0970">Cilium biogenesis/degradation</keyword>
<evidence type="ECO:0000256" key="5">
    <source>
        <dbReference type="ARBA" id="ARBA00023273"/>
    </source>
</evidence>
<keyword evidence="5" id="KW-0966">Cell projection</keyword>
<evidence type="ECO:0000256" key="4">
    <source>
        <dbReference type="ARBA" id="ARBA00023212"/>
    </source>
</evidence>
<comment type="subcellular location">
    <subcellularLocation>
        <location evidence="1">Cytoplasm</location>
        <location evidence="1">Cytoskeleton</location>
        <location evidence="1">Cilium basal body</location>
    </subcellularLocation>
</comment>
<organism evidence="6 7">
    <name type="scientific">Armadillidium nasatum</name>
    <dbReference type="NCBI Taxonomy" id="96803"/>
    <lineage>
        <taxon>Eukaryota</taxon>
        <taxon>Metazoa</taxon>
        <taxon>Ecdysozoa</taxon>
        <taxon>Arthropoda</taxon>
        <taxon>Crustacea</taxon>
        <taxon>Multicrustacea</taxon>
        <taxon>Malacostraca</taxon>
        <taxon>Eumalacostraca</taxon>
        <taxon>Peracarida</taxon>
        <taxon>Isopoda</taxon>
        <taxon>Oniscidea</taxon>
        <taxon>Crinocheta</taxon>
        <taxon>Armadillidiidae</taxon>
        <taxon>Armadillidium</taxon>
    </lineage>
</organism>
<dbReference type="AlphaFoldDB" id="A0A5N5TJK4"/>
<dbReference type="PANTHER" id="PTHR12968:SF4">
    <property type="entry name" value="TECTONIC-LIKE COMPLEX MEMBER MKS1"/>
    <property type="match status" value="1"/>
</dbReference>
<dbReference type="GO" id="GO:0060271">
    <property type="term" value="P:cilium assembly"/>
    <property type="evidence" value="ECO:0007669"/>
    <property type="project" value="TreeGrafter"/>
</dbReference>
<evidence type="ECO:0000256" key="1">
    <source>
        <dbReference type="ARBA" id="ARBA00004120"/>
    </source>
</evidence>
<comment type="caution">
    <text evidence="6">The sequence shown here is derived from an EMBL/GenBank/DDBJ whole genome shotgun (WGS) entry which is preliminary data.</text>
</comment>
<reference evidence="6 7" key="1">
    <citation type="journal article" date="2019" name="PLoS Biol.">
        <title>Sex chromosomes control vertical transmission of feminizing Wolbachia symbionts in an isopod.</title>
        <authorList>
            <person name="Becking T."/>
            <person name="Chebbi M.A."/>
            <person name="Giraud I."/>
            <person name="Moumen B."/>
            <person name="Laverre T."/>
            <person name="Caubet Y."/>
            <person name="Peccoud J."/>
            <person name="Gilbert C."/>
            <person name="Cordaux R."/>
        </authorList>
    </citation>
    <scope>NUCLEOTIDE SEQUENCE [LARGE SCALE GENOMIC DNA]</scope>
    <source>
        <strain evidence="6">ANa2</strain>
        <tissue evidence="6">Whole body excluding digestive tract and cuticle</tissue>
    </source>
</reference>
<dbReference type="PANTHER" id="PTHR12968">
    <property type="entry name" value="B9 DOMAIN-CONTAINING"/>
    <property type="match status" value="1"/>
</dbReference>
<keyword evidence="4" id="KW-0206">Cytoskeleton</keyword>